<protein>
    <recommendedName>
        <fullName evidence="1">Transcription regulator TrmB N-terminal domain-containing protein</fullName>
    </recommendedName>
</protein>
<dbReference type="Proteomes" id="UP000178059">
    <property type="component" value="Unassembled WGS sequence"/>
</dbReference>
<dbReference type="Pfam" id="PF01978">
    <property type="entry name" value="TrmB"/>
    <property type="match status" value="1"/>
</dbReference>
<evidence type="ECO:0000313" key="2">
    <source>
        <dbReference type="EMBL" id="OGI69218.1"/>
    </source>
</evidence>
<dbReference type="SUPFAM" id="SSF46785">
    <property type="entry name" value="Winged helix' DNA-binding domain"/>
    <property type="match status" value="1"/>
</dbReference>
<dbReference type="EMBL" id="MFTT01000030">
    <property type="protein sequence ID" value="OGI69218.1"/>
    <property type="molecule type" value="Genomic_DNA"/>
</dbReference>
<proteinExistence type="predicted"/>
<sequence>MTTELVKSLEKLGLNEKESQIYLAAIKLGHFSVLGLSEKTGIKRPTCYLVLEELRKKGLITTFPKAKKVLYVAEHPNNLLKKTEESYKLAKELMPELQDLIASESEKPVLKVYTGQKGIQNIYEDILDEGKTTYYIASAKDLIDAVGSEFLDDWIKRRIAKGMQTVSVRIAESEIILPLYVGIAETLRKVRYAPAGFKTPYTIFIYGKKVAFISTKKDLFGFIVESADLGQTMKALFDVLWNISKEYIPN</sequence>
<evidence type="ECO:0000313" key="3">
    <source>
        <dbReference type="Proteomes" id="UP000178059"/>
    </source>
</evidence>
<organism evidence="2 3">
    <name type="scientific">Candidatus Nomurabacteria bacterium RIFCSPHIGHO2_01_FULL_42_16</name>
    <dbReference type="NCBI Taxonomy" id="1801743"/>
    <lineage>
        <taxon>Bacteria</taxon>
        <taxon>Candidatus Nomuraibacteriota</taxon>
    </lineage>
</organism>
<comment type="caution">
    <text evidence="2">The sequence shown here is derived from an EMBL/GenBank/DDBJ whole genome shotgun (WGS) entry which is preliminary data.</text>
</comment>
<dbReference type="PANTHER" id="PTHR34293">
    <property type="entry name" value="HTH-TYPE TRANSCRIPTIONAL REGULATOR TRMBL2"/>
    <property type="match status" value="1"/>
</dbReference>
<dbReference type="PANTHER" id="PTHR34293:SF1">
    <property type="entry name" value="HTH-TYPE TRANSCRIPTIONAL REGULATOR TRMBL2"/>
    <property type="match status" value="1"/>
</dbReference>
<feature type="domain" description="Transcription regulator TrmB N-terminal" evidence="1">
    <location>
        <begin position="9"/>
        <end position="76"/>
    </location>
</feature>
<dbReference type="InterPro" id="IPR051797">
    <property type="entry name" value="TrmB-like"/>
</dbReference>
<dbReference type="AlphaFoldDB" id="A0A1F6VI26"/>
<dbReference type="STRING" id="1801743.A2824_01570"/>
<name>A0A1F6VI26_9BACT</name>
<gene>
    <name evidence="2" type="ORF">A2824_01570</name>
</gene>
<dbReference type="InterPro" id="IPR036390">
    <property type="entry name" value="WH_DNA-bd_sf"/>
</dbReference>
<reference evidence="2 3" key="1">
    <citation type="journal article" date="2016" name="Nat. Commun.">
        <title>Thousands of microbial genomes shed light on interconnected biogeochemical processes in an aquifer system.</title>
        <authorList>
            <person name="Anantharaman K."/>
            <person name="Brown C.T."/>
            <person name="Hug L.A."/>
            <person name="Sharon I."/>
            <person name="Castelle C.J."/>
            <person name="Probst A.J."/>
            <person name="Thomas B.C."/>
            <person name="Singh A."/>
            <person name="Wilkins M.J."/>
            <person name="Karaoz U."/>
            <person name="Brodie E.L."/>
            <person name="Williams K.H."/>
            <person name="Hubbard S.S."/>
            <person name="Banfield J.F."/>
        </authorList>
    </citation>
    <scope>NUCLEOTIDE SEQUENCE [LARGE SCALE GENOMIC DNA]</scope>
</reference>
<dbReference type="InterPro" id="IPR036388">
    <property type="entry name" value="WH-like_DNA-bd_sf"/>
</dbReference>
<evidence type="ECO:0000259" key="1">
    <source>
        <dbReference type="Pfam" id="PF01978"/>
    </source>
</evidence>
<accession>A0A1F6VI26</accession>
<dbReference type="InterPro" id="IPR002831">
    <property type="entry name" value="Tscrpt_reg_TrmB_N"/>
</dbReference>
<dbReference type="Gene3D" id="1.10.10.10">
    <property type="entry name" value="Winged helix-like DNA-binding domain superfamily/Winged helix DNA-binding domain"/>
    <property type="match status" value="1"/>
</dbReference>